<dbReference type="SMART" id="SM00479">
    <property type="entry name" value="EXOIII"/>
    <property type="match status" value="1"/>
</dbReference>
<name>A0A6C0LPC5_9ZZZZ</name>
<dbReference type="SUPFAM" id="SSF53098">
    <property type="entry name" value="Ribonuclease H-like"/>
    <property type="match status" value="1"/>
</dbReference>
<dbReference type="AlphaFoldDB" id="A0A6C0LPC5"/>
<accession>A0A6C0LPC5</accession>
<proteinExistence type="predicted"/>
<dbReference type="PANTHER" id="PTHR30231">
    <property type="entry name" value="DNA POLYMERASE III SUBUNIT EPSILON"/>
    <property type="match status" value="1"/>
</dbReference>
<keyword evidence="2" id="KW-0378">Hydrolase</keyword>
<dbReference type="Pfam" id="PF00929">
    <property type="entry name" value="RNase_T"/>
    <property type="match status" value="1"/>
</dbReference>
<dbReference type="PANTHER" id="PTHR30231:SF4">
    <property type="entry name" value="PROTEIN NEN2"/>
    <property type="match status" value="1"/>
</dbReference>
<sequence length="215" mass="24761">MPQLARKNETTSIIFAIIVMSRVLFFDTETTGLPKMRTVSALSKPDNWPDLVSISWSVYDDKELVEKQTYIIKPTDWVIPDESIKFHGITEQMANKTGSDLTVVMTMFKKSLEGCNLVIAHNMEFDRNVVFNAFKWRMNLDPTTFWSYGAELCTMQKAKAELKKPGKGFHPSDPYKFIGLDELYTDTFQKPPPPAAHTADRDVDVLQQIWWSRWS</sequence>
<keyword evidence="1" id="KW-0540">Nuclease</keyword>
<dbReference type="InterPro" id="IPR013520">
    <property type="entry name" value="Ribonucl_H"/>
</dbReference>
<evidence type="ECO:0000259" key="4">
    <source>
        <dbReference type="SMART" id="SM00479"/>
    </source>
</evidence>
<keyword evidence="3" id="KW-0269">Exonuclease</keyword>
<dbReference type="EMBL" id="MN740538">
    <property type="protein sequence ID" value="QHU32313.1"/>
    <property type="molecule type" value="Genomic_DNA"/>
</dbReference>
<protein>
    <recommendedName>
        <fullName evidence="4">Exonuclease domain-containing protein</fullName>
    </recommendedName>
</protein>
<evidence type="ECO:0000256" key="3">
    <source>
        <dbReference type="ARBA" id="ARBA00022839"/>
    </source>
</evidence>
<dbReference type="Gene3D" id="3.30.420.10">
    <property type="entry name" value="Ribonuclease H-like superfamily/Ribonuclease H"/>
    <property type="match status" value="1"/>
</dbReference>
<evidence type="ECO:0000313" key="5">
    <source>
        <dbReference type="EMBL" id="QHU32313.1"/>
    </source>
</evidence>
<dbReference type="GO" id="GO:0003676">
    <property type="term" value="F:nucleic acid binding"/>
    <property type="evidence" value="ECO:0007669"/>
    <property type="project" value="InterPro"/>
</dbReference>
<dbReference type="GO" id="GO:0008408">
    <property type="term" value="F:3'-5' exonuclease activity"/>
    <property type="evidence" value="ECO:0007669"/>
    <property type="project" value="TreeGrafter"/>
</dbReference>
<evidence type="ECO:0000256" key="2">
    <source>
        <dbReference type="ARBA" id="ARBA00022801"/>
    </source>
</evidence>
<dbReference type="InterPro" id="IPR012337">
    <property type="entry name" value="RNaseH-like_sf"/>
</dbReference>
<evidence type="ECO:0000256" key="1">
    <source>
        <dbReference type="ARBA" id="ARBA00022722"/>
    </source>
</evidence>
<organism evidence="5">
    <name type="scientific">viral metagenome</name>
    <dbReference type="NCBI Taxonomy" id="1070528"/>
    <lineage>
        <taxon>unclassified sequences</taxon>
        <taxon>metagenomes</taxon>
        <taxon>organismal metagenomes</taxon>
    </lineage>
</organism>
<dbReference type="CDD" id="cd06127">
    <property type="entry name" value="DEDDh"/>
    <property type="match status" value="1"/>
</dbReference>
<dbReference type="InterPro" id="IPR036397">
    <property type="entry name" value="RNaseH_sf"/>
</dbReference>
<feature type="domain" description="Exonuclease" evidence="4">
    <location>
        <begin position="22"/>
        <end position="212"/>
    </location>
</feature>
<reference evidence="5" key="1">
    <citation type="journal article" date="2020" name="Nature">
        <title>Giant virus diversity and host interactions through global metagenomics.</title>
        <authorList>
            <person name="Schulz F."/>
            <person name="Roux S."/>
            <person name="Paez-Espino D."/>
            <person name="Jungbluth S."/>
            <person name="Walsh D.A."/>
            <person name="Denef V.J."/>
            <person name="McMahon K.D."/>
            <person name="Konstantinidis K.T."/>
            <person name="Eloe-Fadrosh E.A."/>
            <person name="Kyrpides N.C."/>
            <person name="Woyke T."/>
        </authorList>
    </citation>
    <scope>NUCLEOTIDE SEQUENCE</scope>
    <source>
        <strain evidence="5">GVMAG-M-3300027963-9</strain>
    </source>
</reference>